<protein>
    <submittedName>
        <fullName evidence="4">DNA invertase Pin-like site-specific DNA recombinase</fullName>
    </submittedName>
</protein>
<dbReference type="Pfam" id="PF00239">
    <property type="entry name" value="Resolvase"/>
    <property type="match status" value="1"/>
</dbReference>
<dbReference type="EMBL" id="RBKU01000001">
    <property type="protein sequence ID" value="RKR84218.1"/>
    <property type="molecule type" value="Genomic_DNA"/>
</dbReference>
<evidence type="ECO:0000256" key="2">
    <source>
        <dbReference type="ARBA" id="ARBA00023172"/>
    </source>
</evidence>
<keyword evidence="2" id="KW-0233">DNA recombination</keyword>
<name>A0A495J733_9SPHI</name>
<reference evidence="4 5" key="1">
    <citation type="submission" date="2018-10" db="EMBL/GenBank/DDBJ databases">
        <title>Genomic Encyclopedia of Archaeal and Bacterial Type Strains, Phase II (KMG-II): from individual species to whole genera.</title>
        <authorList>
            <person name="Goeker M."/>
        </authorList>
    </citation>
    <scope>NUCLEOTIDE SEQUENCE [LARGE SCALE GENOMIC DNA]</scope>
    <source>
        <strain evidence="4 5">DSM 18602</strain>
    </source>
</reference>
<evidence type="ECO:0000313" key="5">
    <source>
        <dbReference type="Proteomes" id="UP000268007"/>
    </source>
</evidence>
<proteinExistence type="predicted"/>
<dbReference type="InterPro" id="IPR006119">
    <property type="entry name" value="Resolv_N"/>
</dbReference>
<evidence type="ECO:0000313" key="4">
    <source>
        <dbReference type="EMBL" id="RKR84218.1"/>
    </source>
</evidence>
<keyword evidence="1" id="KW-0238">DNA-binding</keyword>
<dbReference type="AlphaFoldDB" id="A0A495J733"/>
<accession>A0A495J733</accession>
<dbReference type="SMART" id="SM00857">
    <property type="entry name" value="Resolvase"/>
    <property type="match status" value="1"/>
</dbReference>
<evidence type="ECO:0000259" key="3">
    <source>
        <dbReference type="PROSITE" id="PS51736"/>
    </source>
</evidence>
<dbReference type="GO" id="GO:0000150">
    <property type="term" value="F:DNA strand exchange activity"/>
    <property type="evidence" value="ECO:0007669"/>
    <property type="project" value="InterPro"/>
</dbReference>
<keyword evidence="5" id="KW-1185">Reference proteome</keyword>
<dbReference type="InterPro" id="IPR050639">
    <property type="entry name" value="SSR_resolvase"/>
</dbReference>
<dbReference type="PROSITE" id="PS51736">
    <property type="entry name" value="RECOMBINASES_3"/>
    <property type="match status" value="1"/>
</dbReference>
<dbReference type="InterPro" id="IPR036162">
    <property type="entry name" value="Resolvase-like_N_sf"/>
</dbReference>
<dbReference type="CDD" id="cd03768">
    <property type="entry name" value="SR_ResInv"/>
    <property type="match status" value="1"/>
</dbReference>
<dbReference type="SUPFAM" id="SSF53041">
    <property type="entry name" value="Resolvase-like"/>
    <property type="match status" value="1"/>
</dbReference>
<evidence type="ECO:0000256" key="1">
    <source>
        <dbReference type="ARBA" id="ARBA00023125"/>
    </source>
</evidence>
<sequence length="218" mass="24619">MKKAIAYYRVSTGRQAESGLGIEAQVKAVRDFATNNDYSLEKEYIEIESGKNNHRPVLKSALLQCKRRQATLMVAKLDRMSRNLNFITGLLELGVDFKAIDVPTGEKFVMHIMAAVAEHERDQISKRTSLALQAAKAKGVELGTYGRYVLSKENRELSHRFALAMRPTITGLLKDGFETVRAITDELNRLKIPTYRNNGSKWHVGTVHKVMTQINKKI</sequence>
<comment type="caution">
    <text evidence="4">The sequence shown here is derived from an EMBL/GenBank/DDBJ whole genome shotgun (WGS) entry which is preliminary data.</text>
</comment>
<dbReference type="PANTHER" id="PTHR30461:SF2">
    <property type="entry name" value="SERINE RECOMBINASE PINE-RELATED"/>
    <property type="match status" value="1"/>
</dbReference>
<dbReference type="PANTHER" id="PTHR30461">
    <property type="entry name" value="DNA-INVERTASE FROM LAMBDOID PROPHAGE"/>
    <property type="match status" value="1"/>
</dbReference>
<dbReference type="GO" id="GO:0003677">
    <property type="term" value="F:DNA binding"/>
    <property type="evidence" value="ECO:0007669"/>
    <property type="project" value="UniProtKB-KW"/>
</dbReference>
<gene>
    <name evidence="4" type="ORF">BDD43_4446</name>
</gene>
<dbReference type="RefSeq" id="WP_121199699.1">
    <property type="nucleotide sequence ID" value="NZ_RBKU01000001.1"/>
</dbReference>
<organism evidence="4 5">
    <name type="scientific">Mucilaginibacter gracilis</name>
    <dbReference type="NCBI Taxonomy" id="423350"/>
    <lineage>
        <taxon>Bacteria</taxon>
        <taxon>Pseudomonadati</taxon>
        <taxon>Bacteroidota</taxon>
        <taxon>Sphingobacteriia</taxon>
        <taxon>Sphingobacteriales</taxon>
        <taxon>Sphingobacteriaceae</taxon>
        <taxon>Mucilaginibacter</taxon>
    </lineage>
</organism>
<feature type="domain" description="Resolvase/invertase-type recombinase catalytic" evidence="3">
    <location>
        <begin position="3"/>
        <end position="139"/>
    </location>
</feature>
<dbReference type="OrthoDB" id="2290206at2"/>
<dbReference type="Proteomes" id="UP000268007">
    <property type="component" value="Unassembled WGS sequence"/>
</dbReference>
<dbReference type="Gene3D" id="3.40.50.1390">
    <property type="entry name" value="Resolvase, N-terminal catalytic domain"/>
    <property type="match status" value="1"/>
</dbReference>